<evidence type="ECO:0000313" key="2">
    <source>
        <dbReference type="EMBL" id="SPU52445.1"/>
    </source>
</evidence>
<protein>
    <submittedName>
        <fullName evidence="2">Uncharacterized protein</fullName>
    </submittedName>
</protein>
<evidence type="ECO:0000256" key="1">
    <source>
        <dbReference type="SAM" id="MobiDB-lite"/>
    </source>
</evidence>
<dbReference type="EMBL" id="UAQP01000005">
    <property type="protein sequence ID" value="SPU52445.1"/>
    <property type="molecule type" value="Genomic_DNA"/>
</dbReference>
<sequence>MERCRRVEGDTRPHSGRSSQGPPTRRRLMGLGDKTATARRPELAGQPSARSVIPFVETVISNHTPGEGPALRPALQTSLRSREADNPCPETRMARPKPRRPKPGRGLPPPYRQTPEEEEEDERLRALLELEYIRLDAILVEKQAEAAERARIRAMDGHPPAEPVALRPAEFRVGDVFASRPAGPAAADGPGPGPPDAPRPEGLPGGRRPSHRRR</sequence>
<gene>
    <name evidence="2" type="ORF">NCTC11166_00775</name>
</gene>
<feature type="region of interest" description="Disordered" evidence="1">
    <location>
        <begin position="1"/>
        <end position="122"/>
    </location>
</feature>
<feature type="compositionally biased region" description="Basic and acidic residues" evidence="1">
    <location>
        <begin position="1"/>
        <end position="13"/>
    </location>
</feature>
<name>A0A2X1CVJ5_BREVE</name>
<proteinExistence type="predicted"/>
<feature type="compositionally biased region" description="Low complexity" evidence="1">
    <location>
        <begin position="178"/>
        <end position="189"/>
    </location>
</feature>
<dbReference type="Proteomes" id="UP000251186">
    <property type="component" value="Unassembled WGS sequence"/>
</dbReference>
<reference evidence="2 3" key="1">
    <citation type="submission" date="2018-06" db="EMBL/GenBank/DDBJ databases">
        <authorList>
            <consortium name="Pathogen Informatics"/>
            <person name="Doyle S."/>
        </authorList>
    </citation>
    <scope>NUCLEOTIDE SEQUENCE [LARGE SCALE GENOMIC DNA]</scope>
    <source>
        <strain evidence="2 3">NCTC11166</strain>
    </source>
</reference>
<evidence type="ECO:0000313" key="3">
    <source>
        <dbReference type="Proteomes" id="UP000251186"/>
    </source>
</evidence>
<accession>A0A2X1CVJ5</accession>
<organism evidence="2 3">
    <name type="scientific">Brevundimonas vesicularis</name>
    <name type="common">Pseudomonas vesicularis</name>
    <dbReference type="NCBI Taxonomy" id="41276"/>
    <lineage>
        <taxon>Bacteria</taxon>
        <taxon>Pseudomonadati</taxon>
        <taxon>Pseudomonadota</taxon>
        <taxon>Alphaproteobacteria</taxon>
        <taxon>Caulobacterales</taxon>
        <taxon>Caulobacteraceae</taxon>
        <taxon>Brevundimonas</taxon>
    </lineage>
</organism>
<feature type="compositionally biased region" description="Basic residues" evidence="1">
    <location>
        <begin position="94"/>
        <end position="103"/>
    </location>
</feature>
<feature type="region of interest" description="Disordered" evidence="1">
    <location>
        <begin position="175"/>
        <end position="214"/>
    </location>
</feature>
<dbReference type="AlphaFoldDB" id="A0A2X1CVJ5"/>